<accession>A0A0V0H9A5</accession>
<dbReference type="EMBL" id="GEDG01023421">
    <property type="protein sequence ID" value="JAP16755.1"/>
    <property type="molecule type" value="Transcribed_RNA"/>
</dbReference>
<reference evidence="1" key="1">
    <citation type="submission" date="2015-12" db="EMBL/GenBank/DDBJ databases">
        <title>Gene expression during late stages of embryo sac development: a critical building block for successful pollen-pistil interactions.</title>
        <authorList>
            <person name="Liu Y."/>
            <person name="Joly V."/>
            <person name="Sabar M."/>
            <person name="Matton D.P."/>
        </authorList>
    </citation>
    <scope>NUCLEOTIDE SEQUENCE</scope>
</reference>
<name>A0A0V0H9A5_SOLCH</name>
<evidence type="ECO:0000313" key="1">
    <source>
        <dbReference type="EMBL" id="JAP16755.1"/>
    </source>
</evidence>
<dbReference type="AlphaFoldDB" id="A0A0V0H9A5"/>
<organism evidence="1">
    <name type="scientific">Solanum chacoense</name>
    <name type="common">Chaco potato</name>
    <dbReference type="NCBI Taxonomy" id="4108"/>
    <lineage>
        <taxon>Eukaryota</taxon>
        <taxon>Viridiplantae</taxon>
        <taxon>Streptophyta</taxon>
        <taxon>Embryophyta</taxon>
        <taxon>Tracheophyta</taxon>
        <taxon>Spermatophyta</taxon>
        <taxon>Magnoliopsida</taxon>
        <taxon>eudicotyledons</taxon>
        <taxon>Gunneridae</taxon>
        <taxon>Pentapetalae</taxon>
        <taxon>asterids</taxon>
        <taxon>lamiids</taxon>
        <taxon>Solanales</taxon>
        <taxon>Solanaceae</taxon>
        <taxon>Solanoideae</taxon>
        <taxon>Solaneae</taxon>
        <taxon>Solanum</taxon>
    </lineage>
</organism>
<protein>
    <submittedName>
        <fullName evidence="1">Putative ovule protein</fullName>
    </submittedName>
</protein>
<proteinExistence type="predicted"/>
<sequence>MINSDHSPGNKHYALSTNEILNQSPIEFNKFMDCQLMLGPYTLQPKSRSSMLSNKGMEEERVQHNPIEQKQLLFYYP</sequence>